<dbReference type="PANTHER" id="PTHR28657">
    <property type="entry name" value="INDOLEAMINE 2,3-DIOXYGENASE"/>
    <property type="match status" value="1"/>
</dbReference>
<comment type="caution">
    <text evidence="5">The sequence shown here is derived from an EMBL/GenBank/DDBJ whole genome shotgun (WGS) entry which is preliminary data.</text>
</comment>
<comment type="similarity">
    <text evidence="1">Belongs to the indoleamine 2,3-dioxygenase family.</text>
</comment>
<evidence type="ECO:0008006" key="7">
    <source>
        <dbReference type="Google" id="ProtNLM"/>
    </source>
</evidence>
<keyword evidence="3" id="KW-0408">Iron</keyword>
<evidence type="ECO:0000256" key="1">
    <source>
        <dbReference type="ARBA" id="ARBA00007119"/>
    </source>
</evidence>
<name>A0ABR3Z7V7_9PEZI</name>
<dbReference type="InterPro" id="IPR037217">
    <property type="entry name" value="Trp/Indoleamine_2_3_dOase-like"/>
</dbReference>
<dbReference type="Gene3D" id="1.20.58.480">
    <property type="match status" value="1"/>
</dbReference>
<keyword evidence="6" id="KW-1185">Reference proteome</keyword>
<dbReference type="InterPro" id="IPR000898">
    <property type="entry name" value="Indolamine_dOase"/>
</dbReference>
<protein>
    <recommendedName>
        <fullName evidence="7">Indoleamine 2,3-dioxygenase</fullName>
    </recommendedName>
</protein>
<accession>A0ABR3Z7V7</accession>
<dbReference type="SUPFAM" id="SSF140959">
    <property type="entry name" value="Indolic compounds 2,3-dioxygenase-like"/>
    <property type="match status" value="1"/>
</dbReference>
<organism evidence="5 6">
    <name type="scientific">Sporothrix stenoceras</name>
    <dbReference type="NCBI Taxonomy" id="5173"/>
    <lineage>
        <taxon>Eukaryota</taxon>
        <taxon>Fungi</taxon>
        <taxon>Dikarya</taxon>
        <taxon>Ascomycota</taxon>
        <taxon>Pezizomycotina</taxon>
        <taxon>Sordariomycetes</taxon>
        <taxon>Sordariomycetidae</taxon>
        <taxon>Ophiostomatales</taxon>
        <taxon>Ophiostomataceae</taxon>
        <taxon>Sporothrix</taxon>
    </lineage>
</organism>
<keyword evidence="2" id="KW-0479">Metal-binding</keyword>
<dbReference type="PANTHER" id="PTHR28657:SF10">
    <property type="entry name" value="INDOLEAMINE 2,3-DIOXYGENASE"/>
    <property type="match status" value="1"/>
</dbReference>
<evidence type="ECO:0000256" key="2">
    <source>
        <dbReference type="ARBA" id="ARBA00022723"/>
    </source>
</evidence>
<evidence type="ECO:0000313" key="5">
    <source>
        <dbReference type="EMBL" id="KAL1896751.1"/>
    </source>
</evidence>
<gene>
    <name evidence="5" type="ORF">Sste5346_004384</name>
</gene>
<proteinExistence type="inferred from homology"/>
<evidence type="ECO:0000256" key="4">
    <source>
        <dbReference type="SAM" id="MobiDB-lite"/>
    </source>
</evidence>
<sequence>MDIPFTQRFCLSDNGFLPPNLPLARLPDPYYAPWESVISRLPHLLQTNSLRNQVGQLPNLSVHALRSEPEWRRAYLILAFLTHAYIWGEDKVKDVLPPCIAVPLLAVADHLELPPVATYAALNLWNFTTVSDDGTLSDTSIPFDDLDRLRALHTFTDTESESWFYIVSVAMECRAGKILPVLLKALDAAAINDTPTVTAALRQFIPCIQEVGHLLNRMHERCDPSTFFFQIRPYLAGSKHMAAQGLPNGVFYDEGDGRGEWRQLRGGSNGQSSLIQFFDIVMGVEHTSNGCTHVPGDDDKAEKTEKSEDGFHHEVRGYMPGPHRRFLENVAAMPSLRDFVMQAQSDAPTDELQELSAAFEDATKALAAFRNKHLAIVTRYIIIPSRQKAAREASNASDAKTCPLRGLAGNPSKKDSAELLTGTGGTELLPFLKHTRDETLQAGVLTPPASRDE</sequence>
<dbReference type="PROSITE" id="PS00876">
    <property type="entry name" value="IDO_1"/>
    <property type="match status" value="1"/>
</dbReference>
<evidence type="ECO:0000313" key="6">
    <source>
        <dbReference type="Proteomes" id="UP001583186"/>
    </source>
</evidence>
<dbReference type="EMBL" id="JAWCUI010000021">
    <property type="protein sequence ID" value="KAL1896751.1"/>
    <property type="molecule type" value="Genomic_DNA"/>
</dbReference>
<dbReference type="Pfam" id="PF01231">
    <property type="entry name" value="IDO"/>
    <property type="match status" value="1"/>
</dbReference>
<reference evidence="5 6" key="1">
    <citation type="journal article" date="2024" name="IMA Fungus">
        <title>IMA Genome - F19 : A genome assembly and annotation guide to empower mycologists, including annotated draft genome sequences of Ceratocystis pirilliformis, Diaporthe australafricana, Fusarium ophioides, Paecilomyces lecythidis, and Sporothrix stenoceras.</title>
        <authorList>
            <person name="Aylward J."/>
            <person name="Wilson A.M."/>
            <person name="Visagie C.M."/>
            <person name="Spraker J."/>
            <person name="Barnes I."/>
            <person name="Buitendag C."/>
            <person name="Ceriani C."/>
            <person name="Del Mar Angel L."/>
            <person name="du Plessis D."/>
            <person name="Fuchs T."/>
            <person name="Gasser K."/>
            <person name="Kramer D."/>
            <person name="Li W."/>
            <person name="Munsamy K."/>
            <person name="Piso A."/>
            <person name="Price J.L."/>
            <person name="Sonnekus B."/>
            <person name="Thomas C."/>
            <person name="van der Nest A."/>
            <person name="van Dijk A."/>
            <person name="van Heerden A."/>
            <person name="van Vuuren N."/>
            <person name="Yilmaz N."/>
            <person name="Duong T.A."/>
            <person name="van der Merwe N.A."/>
            <person name="Wingfield M.J."/>
            <person name="Wingfield B.D."/>
        </authorList>
    </citation>
    <scope>NUCLEOTIDE SEQUENCE [LARGE SCALE GENOMIC DNA]</scope>
    <source>
        <strain evidence="5 6">CMW 5346</strain>
    </source>
</reference>
<evidence type="ECO:0000256" key="3">
    <source>
        <dbReference type="ARBA" id="ARBA00023004"/>
    </source>
</evidence>
<dbReference type="Proteomes" id="UP001583186">
    <property type="component" value="Unassembled WGS sequence"/>
</dbReference>
<feature type="region of interest" description="Disordered" evidence="4">
    <location>
        <begin position="394"/>
        <end position="421"/>
    </location>
</feature>